<gene>
    <name evidence="2" type="ORF">S01H1_44853</name>
</gene>
<feature type="non-terminal residue" evidence="2">
    <location>
        <position position="186"/>
    </location>
</feature>
<reference evidence="2" key="1">
    <citation type="journal article" date="2014" name="Front. Microbiol.">
        <title>High frequency of phylogenetically diverse reductive dehalogenase-homologous genes in deep subseafloor sedimentary metagenomes.</title>
        <authorList>
            <person name="Kawai M."/>
            <person name="Futagami T."/>
            <person name="Toyoda A."/>
            <person name="Takaki Y."/>
            <person name="Nishi S."/>
            <person name="Hori S."/>
            <person name="Arai W."/>
            <person name="Tsubouchi T."/>
            <person name="Morono Y."/>
            <person name="Uchiyama I."/>
            <person name="Ito T."/>
            <person name="Fujiyama A."/>
            <person name="Inagaki F."/>
            <person name="Takami H."/>
        </authorList>
    </citation>
    <scope>NUCLEOTIDE SEQUENCE</scope>
    <source>
        <strain evidence="2">Expedition CK06-06</strain>
    </source>
</reference>
<accession>X0WDH2</accession>
<dbReference type="EMBL" id="BARS01028632">
    <property type="protein sequence ID" value="GAG10731.1"/>
    <property type="molecule type" value="Genomic_DNA"/>
</dbReference>
<dbReference type="AlphaFoldDB" id="X0WDH2"/>
<proteinExistence type="predicted"/>
<dbReference type="InterPro" id="IPR045376">
    <property type="entry name" value="Maf_N"/>
</dbReference>
<sequence length="186" mass="21492">MTRNAVFEKNMEVLEKRYPDLAKRVMDTKDNPSYKLIQAKNGKPNVLIKKGPDFLMLYDNDDPVKYCDDYLEGLNIKYAPIVVFMGLGLGYHLDRYFKLLGEKVGTREIVVFEKDVELFRLALKMGDFAQVFAQPNIHFFVGESPEETYVKLKTEIISKSDIRIALKSLKVIPLPGNIILDDQYYQ</sequence>
<feature type="domain" description="Glycosyltransferase Maf N-terminal" evidence="1">
    <location>
        <begin position="79"/>
        <end position="153"/>
    </location>
</feature>
<feature type="domain" description="Glycosyltransferase Maf N-terminal" evidence="1">
    <location>
        <begin position="7"/>
        <end position="68"/>
    </location>
</feature>
<evidence type="ECO:0000313" key="2">
    <source>
        <dbReference type="EMBL" id="GAG10731.1"/>
    </source>
</evidence>
<dbReference type="Pfam" id="PF20157">
    <property type="entry name" value="Maf_flag10_N"/>
    <property type="match status" value="2"/>
</dbReference>
<organism evidence="2">
    <name type="scientific">marine sediment metagenome</name>
    <dbReference type="NCBI Taxonomy" id="412755"/>
    <lineage>
        <taxon>unclassified sequences</taxon>
        <taxon>metagenomes</taxon>
        <taxon>ecological metagenomes</taxon>
    </lineage>
</organism>
<evidence type="ECO:0000259" key="1">
    <source>
        <dbReference type="Pfam" id="PF20157"/>
    </source>
</evidence>
<protein>
    <recommendedName>
        <fullName evidence="1">Glycosyltransferase Maf N-terminal domain-containing protein</fullName>
    </recommendedName>
</protein>
<name>X0WDH2_9ZZZZ</name>
<comment type="caution">
    <text evidence="2">The sequence shown here is derived from an EMBL/GenBank/DDBJ whole genome shotgun (WGS) entry which is preliminary data.</text>
</comment>